<reference evidence="2 3" key="1">
    <citation type="submission" date="2019-07" db="EMBL/GenBank/DDBJ databases">
        <title>Genomic analysis of Lentibacillus sp. NKC851-2.</title>
        <authorList>
            <person name="Oh Y.J."/>
        </authorList>
    </citation>
    <scope>NUCLEOTIDE SEQUENCE [LARGE SCALE GENOMIC DNA]</scope>
    <source>
        <strain evidence="2 3">NKC851-2</strain>
    </source>
</reference>
<protein>
    <submittedName>
        <fullName evidence="2">ABC transporter permease</fullName>
    </submittedName>
</protein>
<keyword evidence="3" id="KW-1185">Reference proteome</keyword>
<dbReference type="PANTHER" id="PTHR43471">
    <property type="entry name" value="ABC TRANSPORTER PERMEASE"/>
    <property type="match status" value="1"/>
</dbReference>
<accession>A0A549YJF2</accession>
<feature type="transmembrane region" description="Helical" evidence="1">
    <location>
        <begin position="151"/>
        <end position="171"/>
    </location>
</feature>
<evidence type="ECO:0000313" key="3">
    <source>
        <dbReference type="Proteomes" id="UP000319280"/>
    </source>
</evidence>
<dbReference type="GO" id="GO:0140359">
    <property type="term" value="F:ABC-type transporter activity"/>
    <property type="evidence" value="ECO:0007669"/>
    <property type="project" value="InterPro"/>
</dbReference>
<dbReference type="GO" id="GO:0005886">
    <property type="term" value="C:plasma membrane"/>
    <property type="evidence" value="ECO:0007669"/>
    <property type="project" value="UniProtKB-SubCell"/>
</dbReference>
<dbReference type="EMBL" id="VJMZ01000001">
    <property type="protein sequence ID" value="TRM11999.1"/>
    <property type="molecule type" value="Genomic_DNA"/>
</dbReference>
<evidence type="ECO:0000313" key="2">
    <source>
        <dbReference type="EMBL" id="TRM11999.1"/>
    </source>
</evidence>
<keyword evidence="1" id="KW-0472">Membrane</keyword>
<feature type="transmembrane region" description="Helical" evidence="1">
    <location>
        <begin position="183"/>
        <end position="205"/>
    </location>
</feature>
<feature type="transmembrane region" description="Helical" evidence="1">
    <location>
        <begin position="67"/>
        <end position="90"/>
    </location>
</feature>
<keyword evidence="1" id="KW-1133">Transmembrane helix</keyword>
<sequence>MERLQALFINPVLNKEIKLRFRSFKNFLGIFLFLAVCGAVSLAFIYIETQLSRDSFTASDSRNLFMLLSMGQLGLIVFITPGLTAGAISGEREKQTLNIMLTTQQSSTSIILSKLFSSILFLTLMLVASLPLYSVVFLYGGVSPQMVFVTFGYQLLTMLTIGSIGIMFSTLMKRTMLATITTYGVMLFFVVGTIILFFIMLRFIVGVSQGPPGAGQPSHIMPYLVLMLNPGVAMMTSFEQNMFVYQFQQLGIDWPLWRGFTISYITITAVSLLIAINRLRPTMRLKTTRKKKG</sequence>
<feature type="transmembrane region" description="Helical" evidence="1">
    <location>
        <begin position="111"/>
        <end position="139"/>
    </location>
</feature>
<gene>
    <name evidence="2" type="ORF">FH966_10040</name>
</gene>
<proteinExistence type="predicted"/>
<name>A0A549YJF2_9BACI</name>
<organism evidence="2 3">
    <name type="scientific">Lentibacillus cibarius</name>
    <dbReference type="NCBI Taxonomy" id="2583219"/>
    <lineage>
        <taxon>Bacteria</taxon>
        <taxon>Bacillati</taxon>
        <taxon>Bacillota</taxon>
        <taxon>Bacilli</taxon>
        <taxon>Bacillales</taxon>
        <taxon>Bacillaceae</taxon>
        <taxon>Lentibacillus</taxon>
    </lineage>
</organism>
<dbReference type="Pfam" id="PF12679">
    <property type="entry name" value="ABC2_membrane_2"/>
    <property type="match status" value="1"/>
</dbReference>
<keyword evidence="1" id="KW-0812">Transmembrane</keyword>
<dbReference type="RefSeq" id="WP_142791028.1">
    <property type="nucleotide sequence ID" value="NZ_VJMZ01000001.1"/>
</dbReference>
<comment type="caution">
    <text evidence="2">The sequence shown here is derived from an EMBL/GenBank/DDBJ whole genome shotgun (WGS) entry which is preliminary data.</text>
</comment>
<feature type="transmembrane region" description="Helical" evidence="1">
    <location>
        <begin position="27"/>
        <end position="47"/>
    </location>
</feature>
<dbReference type="Proteomes" id="UP000319280">
    <property type="component" value="Unassembled WGS sequence"/>
</dbReference>
<evidence type="ECO:0000256" key="1">
    <source>
        <dbReference type="SAM" id="Phobius"/>
    </source>
</evidence>
<feature type="transmembrane region" description="Helical" evidence="1">
    <location>
        <begin position="256"/>
        <end position="276"/>
    </location>
</feature>
<dbReference type="AlphaFoldDB" id="A0A549YJF2"/>